<dbReference type="Gramene" id="mRNA:HanXRQr2_Chr14g0634881">
    <property type="protein sequence ID" value="mRNA:HanXRQr2_Chr14g0634881"/>
    <property type="gene ID" value="HanXRQr2_Chr14g0634881"/>
</dbReference>
<dbReference type="AlphaFoldDB" id="A0A9K3E7K1"/>
<dbReference type="EMBL" id="MNCJ02000329">
    <property type="protein sequence ID" value="KAF5768305.1"/>
    <property type="molecule type" value="Genomic_DNA"/>
</dbReference>
<evidence type="ECO:0000313" key="1">
    <source>
        <dbReference type="EMBL" id="KAF5768305.1"/>
    </source>
</evidence>
<sequence>MSMSIMYLNMKVHTCVGTNVYIYVDASKCYTDFFCCYGSEADVDRVKSKDCTDRLVT</sequence>
<gene>
    <name evidence="1" type="ORF">HanXRQr2_Chr14g0634881</name>
</gene>
<accession>A0A9K3E7K1</accession>
<proteinExistence type="predicted"/>
<keyword evidence="2" id="KW-1185">Reference proteome</keyword>
<protein>
    <submittedName>
        <fullName evidence="1">Uncharacterized protein</fullName>
    </submittedName>
</protein>
<dbReference type="Proteomes" id="UP000215914">
    <property type="component" value="Unassembled WGS sequence"/>
</dbReference>
<reference evidence="1" key="2">
    <citation type="submission" date="2020-06" db="EMBL/GenBank/DDBJ databases">
        <title>Helianthus annuus Genome sequencing and assembly Release 2.</title>
        <authorList>
            <person name="Gouzy J."/>
            <person name="Langlade N."/>
            <person name="Munos S."/>
        </authorList>
    </citation>
    <scope>NUCLEOTIDE SEQUENCE</scope>
    <source>
        <tissue evidence="1">Leaves</tissue>
    </source>
</reference>
<organism evidence="1 2">
    <name type="scientific">Helianthus annuus</name>
    <name type="common">Common sunflower</name>
    <dbReference type="NCBI Taxonomy" id="4232"/>
    <lineage>
        <taxon>Eukaryota</taxon>
        <taxon>Viridiplantae</taxon>
        <taxon>Streptophyta</taxon>
        <taxon>Embryophyta</taxon>
        <taxon>Tracheophyta</taxon>
        <taxon>Spermatophyta</taxon>
        <taxon>Magnoliopsida</taxon>
        <taxon>eudicotyledons</taxon>
        <taxon>Gunneridae</taxon>
        <taxon>Pentapetalae</taxon>
        <taxon>asterids</taxon>
        <taxon>campanulids</taxon>
        <taxon>Asterales</taxon>
        <taxon>Asteraceae</taxon>
        <taxon>Asteroideae</taxon>
        <taxon>Heliantheae alliance</taxon>
        <taxon>Heliantheae</taxon>
        <taxon>Helianthus</taxon>
    </lineage>
</organism>
<reference evidence="1" key="1">
    <citation type="journal article" date="2017" name="Nature">
        <title>The sunflower genome provides insights into oil metabolism, flowering and Asterid evolution.</title>
        <authorList>
            <person name="Badouin H."/>
            <person name="Gouzy J."/>
            <person name="Grassa C.J."/>
            <person name="Murat F."/>
            <person name="Staton S.E."/>
            <person name="Cottret L."/>
            <person name="Lelandais-Briere C."/>
            <person name="Owens G.L."/>
            <person name="Carrere S."/>
            <person name="Mayjonade B."/>
            <person name="Legrand L."/>
            <person name="Gill N."/>
            <person name="Kane N.C."/>
            <person name="Bowers J.E."/>
            <person name="Hubner S."/>
            <person name="Bellec A."/>
            <person name="Berard A."/>
            <person name="Berges H."/>
            <person name="Blanchet N."/>
            <person name="Boniface M.C."/>
            <person name="Brunel D."/>
            <person name="Catrice O."/>
            <person name="Chaidir N."/>
            <person name="Claudel C."/>
            <person name="Donnadieu C."/>
            <person name="Faraut T."/>
            <person name="Fievet G."/>
            <person name="Helmstetter N."/>
            <person name="King M."/>
            <person name="Knapp S.J."/>
            <person name="Lai Z."/>
            <person name="Le Paslier M.C."/>
            <person name="Lippi Y."/>
            <person name="Lorenzon L."/>
            <person name="Mandel J.R."/>
            <person name="Marage G."/>
            <person name="Marchand G."/>
            <person name="Marquand E."/>
            <person name="Bret-Mestries E."/>
            <person name="Morien E."/>
            <person name="Nambeesan S."/>
            <person name="Nguyen T."/>
            <person name="Pegot-Espagnet P."/>
            <person name="Pouilly N."/>
            <person name="Raftis F."/>
            <person name="Sallet E."/>
            <person name="Schiex T."/>
            <person name="Thomas J."/>
            <person name="Vandecasteele C."/>
            <person name="Vares D."/>
            <person name="Vear F."/>
            <person name="Vautrin S."/>
            <person name="Crespi M."/>
            <person name="Mangin B."/>
            <person name="Burke J.M."/>
            <person name="Salse J."/>
            <person name="Munos S."/>
            <person name="Vincourt P."/>
            <person name="Rieseberg L.H."/>
            <person name="Langlade N.B."/>
        </authorList>
    </citation>
    <scope>NUCLEOTIDE SEQUENCE</scope>
    <source>
        <tissue evidence="1">Leaves</tissue>
    </source>
</reference>
<evidence type="ECO:0000313" key="2">
    <source>
        <dbReference type="Proteomes" id="UP000215914"/>
    </source>
</evidence>
<comment type="caution">
    <text evidence="1">The sequence shown here is derived from an EMBL/GenBank/DDBJ whole genome shotgun (WGS) entry which is preliminary data.</text>
</comment>
<name>A0A9K3E7K1_HELAN</name>